<dbReference type="STRING" id="379508.A5E4X7"/>
<protein>
    <recommendedName>
        <fullName evidence="4">N-acetyltransferase domain-containing protein</fullName>
    </recommendedName>
</protein>
<evidence type="ECO:0000313" key="5">
    <source>
        <dbReference type="EMBL" id="EDK46485.1"/>
    </source>
</evidence>
<keyword evidence="6" id="KW-1185">Reference proteome</keyword>
<organism evidence="5 6">
    <name type="scientific">Lodderomyces elongisporus (strain ATCC 11503 / CBS 2605 / JCM 1781 / NBRC 1676 / NRRL YB-4239)</name>
    <name type="common">Yeast</name>
    <name type="synonym">Saccharomyces elongisporus</name>
    <dbReference type="NCBI Taxonomy" id="379508"/>
    <lineage>
        <taxon>Eukaryota</taxon>
        <taxon>Fungi</taxon>
        <taxon>Dikarya</taxon>
        <taxon>Ascomycota</taxon>
        <taxon>Saccharomycotina</taxon>
        <taxon>Pichiomycetes</taxon>
        <taxon>Debaryomycetaceae</taxon>
        <taxon>Candida/Lodderomyces clade</taxon>
        <taxon>Lodderomyces</taxon>
    </lineage>
</organism>
<keyword evidence="3" id="KW-0012">Acyltransferase</keyword>
<sequence>MSVVIRPIEEKDTDQWLQLWTGPQGYIEFYKSLHKITAEISNTTFNRFLDPNEPVYSIVAIDPATNKIIGFANYLTHRNTWTIENALYLNDLFVSETSRLKGVGRELIEYVYKEADRLNCKKCYWSTQFENHRAQLLYTKVGVKSGFLIYIRPPPPSSQ</sequence>
<evidence type="ECO:0000256" key="2">
    <source>
        <dbReference type="ARBA" id="ARBA00022679"/>
    </source>
</evidence>
<reference evidence="5 6" key="1">
    <citation type="journal article" date="2009" name="Nature">
        <title>Evolution of pathogenicity and sexual reproduction in eight Candida genomes.</title>
        <authorList>
            <person name="Butler G."/>
            <person name="Rasmussen M.D."/>
            <person name="Lin M.F."/>
            <person name="Santos M.A."/>
            <person name="Sakthikumar S."/>
            <person name="Munro C.A."/>
            <person name="Rheinbay E."/>
            <person name="Grabherr M."/>
            <person name="Forche A."/>
            <person name="Reedy J.L."/>
            <person name="Agrafioti I."/>
            <person name="Arnaud M.B."/>
            <person name="Bates S."/>
            <person name="Brown A.J."/>
            <person name="Brunke S."/>
            <person name="Costanzo M.C."/>
            <person name="Fitzpatrick D.A."/>
            <person name="de Groot P.W."/>
            <person name="Harris D."/>
            <person name="Hoyer L.L."/>
            <person name="Hube B."/>
            <person name="Klis F.M."/>
            <person name="Kodira C."/>
            <person name="Lennard N."/>
            <person name="Logue M.E."/>
            <person name="Martin R."/>
            <person name="Neiman A.M."/>
            <person name="Nikolaou E."/>
            <person name="Quail M.A."/>
            <person name="Quinn J."/>
            <person name="Santos M.C."/>
            <person name="Schmitzberger F.F."/>
            <person name="Sherlock G."/>
            <person name="Shah P."/>
            <person name="Silverstein K.A."/>
            <person name="Skrzypek M.S."/>
            <person name="Soll D."/>
            <person name="Staggs R."/>
            <person name="Stansfield I."/>
            <person name="Stumpf M.P."/>
            <person name="Sudbery P.E."/>
            <person name="Srikantha T."/>
            <person name="Zeng Q."/>
            <person name="Berman J."/>
            <person name="Berriman M."/>
            <person name="Heitman J."/>
            <person name="Gow N.A."/>
            <person name="Lorenz M.C."/>
            <person name="Birren B.W."/>
            <person name="Kellis M."/>
            <person name="Cuomo C.A."/>
        </authorList>
    </citation>
    <scope>NUCLEOTIDE SEQUENCE [LARGE SCALE GENOMIC DNA]</scope>
    <source>
        <strain evidence="6">ATCC 11503 / BCRC 21390 / CBS 2605 / JCM 1781 / NBRC 1676 / NRRL YB-4239</strain>
    </source>
</reference>
<dbReference type="GO" id="GO:0005737">
    <property type="term" value="C:cytoplasm"/>
    <property type="evidence" value="ECO:0007669"/>
    <property type="project" value="TreeGrafter"/>
</dbReference>
<dbReference type="FunFam" id="3.40.630.30:FF:000066">
    <property type="entry name" value="Histone acetyltransferase"/>
    <property type="match status" value="1"/>
</dbReference>
<dbReference type="PROSITE" id="PS51186">
    <property type="entry name" value="GNAT"/>
    <property type="match status" value="1"/>
</dbReference>
<dbReference type="InterPro" id="IPR016181">
    <property type="entry name" value="Acyl_CoA_acyltransferase"/>
</dbReference>
<evidence type="ECO:0000313" key="6">
    <source>
        <dbReference type="Proteomes" id="UP000001996"/>
    </source>
</evidence>
<evidence type="ECO:0000256" key="3">
    <source>
        <dbReference type="ARBA" id="ARBA00023315"/>
    </source>
</evidence>
<dbReference type="EMBL" id="CH981530">
    <property type="protein sequence ID" value="EDK46485.1"/>
    <property type="molecule type" value="Genomic_DNA"/>
</dbReference>
<dbReference type="GO" id="GO:0008080">
    <property type="term" value="F:N-acetyltransferase activity"/>
    <property type="evidence" value="ECO:0007669"/>
    <property type="project" value="TreeGrafter"/>
</dbReference>
<dbReference type="FunCoup" id="A5E4X7">
    <property type="interactions" value="29"/>
</dbReference>
<dbReference type="eggNOG" id="KOG3216">
    <property type="taxonomic scope" value="Eukaryota"/>
</dbReference>
<comment type="similarity">
    <text evidence="1">Belongs to the acetyltransferase family. GNAT subfamily.</text>
</comment>
<proteinExistence type="inferred from homology"/>
<dbReference type="PANTHER" id="PTHR10545:SF29">
    <property type="entry name" value="GH14572P-RELATED"/>
    <property type="match status" value="1"/>
</dbReference>
<gene>
    <name evidence="5" type="ORF">LELG_04666</name>
</gene>
<dbReference type="VEuPathDB" id="FungiDB:LELG_04666"/>
<dbReference type="Proteomes" id="UP000001996">
    <property type="component" value="Unassembled WGS sequence"/>
</dbReference>
<feature type="domain" description="N-acetyltransferase" evidence="4">
    <location>
        <begin position="3"/>
        <end position="159"/>
    </location>
</feature>
<dbReference type="KEGG" id="lel:PVL30_005397"/>
<dbReference type="HOGENOM" id="CLU_013985_32_1_1"/>
<evidence type="ECO:0000259" key="4">
    <source>
        <dbReference type="PROSITE" id="PS51186"/>
    </source>
</evidence>
<dbReference type="SUPFAM" id="SSF55729">
    <property type="entry name" value="Acyl-CoA N-acyltransferases (Nat)"/>
    <property type="match status" value="1"/>
</dbReference>
<dbReference type="InterPro" id="IPR000182">
    <property type="entry name" value="GNAT_dom"/>
</dbReference>
<dbReference type="OMA" id="VHFLYHR"/>
<dbReference type="Pfam" id="PF00583">
    <property type="entry name" value="Acetyltransf_1"/>
    <property type="match status" value="1"/>
</dbReference>
<dbReference type="Gene3D" id="3.40.630.30">
    <property type="match status" value="1"/>
</dbReference>
<dbReference type="InterPro" id="IPR051016">
    <property type="entry name" value="Diverse_Substrate_AcTransf"/>
</dbReference>
<dbReference type="AlphaFoldDB" id="A5E4X7"/>
<name>A5E4X7_LODEL</name>
<dbReference type="GeneID" id="5231077"/>
<dbReference type="InParanoid" id="A5E4X7"/>
<accession>A5E4X7</accession>
<dbReference type="CDD" id="cd04301">
    <property type="entry name" value="NAT_SF"/>
    <property type="match status" value="1"/>
</dbReference>
<dbReference type="PANTHER" id="PTHR10545">
    <property type="entry name" value="DIAMINE N-ACETYLTRANSFERASE"/>
    <property type="match status" value="1"/>
</dbReference>
<evidence type="ECO:0000256" key="1">
    <source>
        <dbReference type="ARBA" id="ARBA00009342"/>
    </source>
</evidence>
<dbReference type="OrthoDB" id="7305308at2759"/>
<keyword evidence="2" id="KW-0808">Transferase</keyword>